<dbReference type="EMBL" id="AUZM01000021">
    <property type="protein sequence ID" value="ERT07450.1"/>
    <property type="molecule type" value="Genomic_DNA"/>
</dbReference>
<feature type="transmembrane region" description="Helical" evidence="1">
    <location>
        <begin position="31"/>
        <end position="48"/>
    </location>
</feature>
<dbReference type="AlphaFoldDB" id="U7QK50"/>
<keyword evidence="3" id="KW-1185">Reference proteome</keyword>
<evidence type="ECO:0000313" key="3">
    <source>
        <dbReference type="Proteomes" id="UP000017127"/>
    </source>
</evidence>
<dbReference type="RefSeq" id="WP_023066291.1">
    <property type="nucleotide sequence ID" value="NZ_AUZM01000021.1"/>
</dbReference>
<feature type="transmembrane region" description="Helical" evidence="1">
    <location>
        <begin position="400"/>
        <end position="420"/>
    </location>
</feature>
<dbReference type="OrthoDB" id="5443342at2"/>
<name>U7QK50_9CYAN</name>
<feature type="transmembrane region" description="Helical" evidence="1">
    <location>
        <begin position="364"/>
        <end position="388"/>
    </location>
</feature>
<feature type="transmembrane region" description="Helical" evidence="1">
    <location>
        <begin position="97"/>
        <end position="115"/>
    </location>
</feature>
<comment type="caution">
    <text evidence="2">The sequence shown here is derived from an EMBL/GenBank/DDBJ whole genome shotgun (WGS) entry which is preliminary data.</text>
</comment>
<dbReference type="PATRIC" id="fig|1348334.3.peg.2500"/>
<reference evidence="2 3" key="1">
    <citation type="journal article" date="2013" name="Front. Microbiol.">
        <title>Comparative genomic analyses of the cyanobacterium, Lyngbya aestuarii BL J, a powerful hydrogen producer.</title>
        <authorList>
            <person name="Kothari A."/>
            <person name="Vaughn M."/>
            <person name="Garcia-Pichel F."/>
        </authorList>
    </citation>
    <scope>NUCLEOTIDE SEQUENCE [LARGE SCALE GENOMIC DNA]</scope>
    <source>
        <strain evidence="2 3">BL J</strain>
    </source>
</reference>
<dbReference type="Proteomes" id="UP000017127">
    <property type="component" value="Unassembled WGS sequence"/>
</dbReference>
<feature type="transmembrane region" description="Helical" evidence="1">
    <location>
        <begin position="331"/>
        <end position="352"/>
    </location>
</feature>
<evidence type="ECO:0000256" key="1">
    <source>
        <dbReference type="SAM" id="Phobius"/>
    </source>
</evidence>
<sequence length="583" mass="66419">MILTTLKRPILHLHSLLIRCSANSRSSSTKFWLSLSLTFATIYSLLAVQEAFSGEYVIQDDARQHIFWMQRFLDAELFPNDLIADYFQSVAPGGYQSLYWILTRLGISPIFWSKIIPWGLDLVTTFYCFRITLELLPIPLAGFISSTLLNQQLWLNDGLVSATPRAFVYPLFLGFIYFLLRKSILESAIFIALIGLFYPQAVLISTGVLVLQLFDWNKHSVGLTSDLKTRWVSLIGLGVASIVILYYAMSSSEFSPVITVAEAKAMSEFGGAGNSAFFQDNLWDFWVTGQRSGLLPKYLFRPTLIITGFGLPLLFVHQNKFPLVSKITPNIKILSLILISSTSWFIAAHLMLFKLHLPSRYTSYTFRICLALAAGITLCILLDKILTLASLSRRQNWKKIIALSLTLFLGLGIILGSCFWGKFPKTSYVMAKEPEIYHFFSQQPKDTLIASISEVVNNIPSFSQRSVWVAWEYAIPYHLGYYDQIQQRATELIKAQYSSNLNVLQTLIQTHRFDFIILDQTAFTPEYMLENRWLRQWYHSLSKDIIADINNGKNPAILQTVSQCSRLQTQKIIILEAECLVKF</sequence>
<feature type="transmembrane region" description="Helical" evidence="1">
    <location>
        <begin position="127"/>
        <end position="150"/>
    </location>
</feature>
<accession>U7QK50</accession>
<feature type="transmembrane region" description="Helical" evidence="1">
    <location>
        <begin position="231"/>
        <end position="249"/>
    </location>
</feature>
<keyword evidence="1" id="KW-1133">Transmembrane helix</keyword>
<evidence type="ECO:0000313" key="2">
    <source>
        <dbReference type="EMBL" id="ERT07450.1"/>
    </source>
</evidence>
<keyword evidence="1" id="KW-0812">Transmembrane</keyword>
<protein>
    <submittedName>
        <fullName evidence="2">Putative membrane protein</fullName>
    </submittedName>
</protein>
<proteinExistence type="predicted"/>
<feature type="transmembrane region" description="Helical" evidence="1">
    <location>
        <begin position="298"/>
        <end position="316"/>
    </location>
</feature>
<gene>
    <name evidence="2" type="ORF">M595_2581</name>
</gene>
<keyword evidence="1" id="KW-0472">Membrane</keyword>
<feature type="transmembrane region" description="Helical" evidence="1">
    <location>
        <begin position="187"/>
        <end position="211"/>
    </location>
</feature>
<feature type="transmembrane region" description="Helical" evidence="1">
    <location>
        <begin position="162"/>
        <end position="180"/>
    </location>
</feature>
<organism evidence="2 3">
    <name type="scientific">Lyngbya aestuarii BL J</name>
    <dbReference type="NCBI Taxonomy" id="1348334"/>
    <lineage>
        <taxon>Bacteria</taxon>
        <taxon>Bacillati</taxon>
        <taxon>Cyanobacteriota</taxon>
        <taxon>Cyanophyceae</taxon>
        <taxon>Oscillatoriophycideae</taxon>
        <taxon>Oscillatoriales</taxon>
        <taxon>Microcoleaceae</taxon>
        <taxon>Lyngbya</taxon>
    </lineage>
</organism>